<comment type="caution">
    <text evidence="1">The sequence shown here is derived from an EMBL/GenBank/DDBJ whole genome shotgun (WGS) entry which is preliminary data.</text>
</comment>
<evidence type="ECO:0000313" key="1">
    <source>
        <dbReference type="EMBL" id="CVL02876.1"/>
    </source>
</evidence>
<dbReference type="Proteomes" id="UP000184255">
    <property type="component" value="Unassembled WGS sequence"/>
</dbReference>
<proteinExistence type="predicted"/>
<dbReference type="VEuPathDB" id="FungiDB:FMAN_00306"/>
<reference evidence="2" key="1">
    <citation type="journal article" date="2016" name="Genome Biol. Evol.">
        <title>Comparative 'omics' of the Fusarium fujikuroi species complex highlights differences in genetic potential and metabolite synthesis.</title>
        <authorList>
            <person name="Niehaus E.-M."/>
            <person name="Muensterkoetter M."/>
            <person name="Proctor R.H."/>
            <person name="Brown D.W."/>
            <person name="Sharon A."/>
            <person name="Idan Y."/>
            <person name="Oren-Young L."/>
            <person name="Sieber C.M."/>
            <person name="Novak O."/>
            <person name="Pencik A."/>
            <person name="Tarkowska D."/>
            <person name="Hromadova K."/>
            <person name="Freeman S."/>
            <person name="Maymon M."/>
            <person name="Elazar M."/>
            <person name="Youssef S.A."/>
            <person name="El-Shabrawy E.S.M."/>
            <person name="Shalaby A.B.A."/>
            <person name="Houterman P."/>
            <person name="Brock N.L."/>
            <person name="Burkhardt I."/>
            <person name="Tsavkelova E.A."/>
            <person name="Dickschat J.S."/>
            <person name="Galuszka P."/>
            <person name="Gueldener U."/>
            <person name="Tudzynski B."/>
        </authorList>
    </citation>
    <scope>NUCLEOTIDE SEQUENCE [LARGE SCALE GENOMIC DNA]</scope>
    <source>
        <strain evidence="2">MRC7560</strain>
    </source>
</reference>
<protein>
    <submittedName>
        <fullName evidence="1">Uncharacterized protein</fullName>
    </submittedName>
</protein>
<evidence type="ECO:0000313" key="2">
    <source>
        <dbReference type="Proteomes" id="UP000184255"/>
    </source>
</evidence>
<dbReference type="RefSeq" id="XP_041687850.1">
    <property type="nucleotide sequence ID" value="XM_041822139.1"/>
</dbReference>
<keyword evidence="2" id="KW-1185">Reference proteome</keyword>
<accession>A0A1L7U6X9</accession>
<dbReference type="GeneID" id="65079579"/>
<dbReference type="EMBL" id="FCQH01000013">
    <property type="protein sequence ID" value="CVL02876.1"/>
    <property type="molecule type" value="Genomic_DNA"/>
</dbReference>
<gene>
    <name evidence="1" type="ORF">FMAN_00306</name>
</gene>
<sequence length="81" mass="8900">MSSSTANQSYNTVYANTNTNTSGGSTYTGGQAASTGTMLNQWATTPDRTERFYVTGQRTGHGVWEGMDKIMAFDRAYNQRK</sequence>
<name>A0A1L7U6X9_FUSMA</name>
<dbReference type="AlphaFoldDB" id="A0A1L7U6X9"/>
<organism evidence="1 2">
    <name type="scientific">Fusarium mangiferae</name>
    <name type="common">Mango malformation disease fungus</name>
    <dbReference type="NCBI Taxonomy" id="192010"/>
    <lineage>
        <taxon>Eukaryota</taxon>
        <taxon>Fungi</taxon>
        <taxon>Dikarya</taxon>
        <taxon>Ascomycota</taxon>
        <taxon>Pezizomycotina</taxon>
        <taxon>Sordariomycetes</taxon>
        <taxon>Hypocreomycetidae</taxon>
        <taxon>Hypocreales</taxon>
        <taxon>Nectriaceae</taxon>
        <taxon>Fusarium</taxon>
        <taxon>Fusarium fujikuroi species complex</taxon>
    </lineage>
</organism>